<keyword evidence="2 3" id="KW-0040">ANK repeat</keyword>
<dbReference type="EMBL" id="LGRX02035590">
    <property type="protein sequence ID" value="KAK3233958.1"/>
    <property type="molecule type" value="Genomic_DNA"/>
</dbReference>
<evidence type="ECO:0000313" key="5">
    <source>
        <dbReference type="EMBL" id="KAK3233958.1"/>
    </source>
</evidence>
<proteinExistence type="predicted"/>
<evidence type="ECO:0000256" key="4">
    <source>
        <dbReference type="SAM" id="MobiDB-lite"/>
    </source>
</evidence>
<dbReference type="Gene3D" id="1.25.40.20">
    <property type="entry name" value="Ankyrin repeat-containing domain"/>
    <property type="match status" value="2"/>
</dbReference>
<feature type="compositionally biased region" description="Pro residues" evidence="4">
    <location>
        <begin position="874"/>
        <end position="889"/>
    </location>
</feature>
<evidence type="ECO:0000256" key="2">
    <source>
        <dbReference type="ARBA" id="ARBA00023043"/>
    </source>
</evidence>
<feature type="compositionally biased region" description="Polar residues" evidence="4">
    <location>
        <begin position="864"/>
        <end position="873"/>
    </location>
</feature>
<dbReference type="InterPro" id="IPR002110">
    <property type="entry name" value="Ankyrin_rpt"/>
</dbReference>
<feature type="repeat" description="ANK" evidence="3">
    <location>
        <begin position="962"/>
        <end position="994"/>
    </location>
</feature>
<dbReference type="Proteomes" id="UP001190700">
    <property type="component" value="Unassembled WGS sequence"/>
</dbReference>
<gene>
    <name evidence="5" type="ORF">CYMTET_55772</name>
</gene>
<dbReference type="SMART" id="SM00248">
    <property type="entry name" value="ANK"/>
    <property type="match status" value="3"/>
</dbReference>
<name>A0AAE0BDG3_9CHLO</name>
<keyword evidence="1" id="KW-0677">Repeat</keyword>
<dbReference type="InterPro" id="IPR036770">
    <property type="entry name" value="Ankyrin_rpt-contain_sf"/>
</dbReference>
<feature type="repeat" description="ANK" evidence="3">
    <location>
        <begin position="995"/>
        <end position="1019"/>
    </location>
</feature>
<dbReference type="PROSITE" id="PS50088">
    <property type="entry name" value="ANK_REPEAT"/>
    <property type="match status" value="3"/>
</dbReference>
<organism evidence="5 6">
    <name type="scientific">Cymbomonas tetramitiformis</name>
    <dbReference type="NCBI Taxonomy" id="36881"/>
    <lineage>
        <taxon>Eukaryota</taxon>
        <taxon>Viridiplantae</taxon>
        <taxon>Chlorophyta</taxon>
        <taxon>Pyramimonadophyceae</taxon>
        <taxon>Pyramimonadales</taxon>
        <taxon>Pyramimonadaceae</taxon>
        <taxon>Cymbomonas</taxon>
    </lineage>
</organism>
<evidence type="ECO:0000313" key="6">
    <source>
        <dbReference type="Proteomes" id="UP001190700"/>
    </source>
</evidence>
<dbReference type="PANTHER" id="PTHR24171">
    <property type="entry name" value="ANKYRIN REPEAT DOMAIN-CONTAINING PROTEIN 39-RELATED"/>
    <property type="match status" value="1"/>
</dbReference>
<dbReference type="Pfam" id="PF12796">
    <property type="entry name" value="Ank_2"/>
    <property type="match status" value="2"/>
</dbReference>
<accession>A0AAE0BDG3</accession>
<dbReference type="AlphaFoldDB" id="A0AAE0BDG3"/>
<comment type="caution">
    <text evidence="5">The sequence shown here is derived from an EMBL/GenBank/DDBJ whole genome shotgun (WGS) entry which is preliminary data.</text>
</comment>
<keyword evidence="6" id="KW-1185">Reference proteome</keyword>
<feature type="repeat" description="ANK" evidence="3">
    <location>
        <begin position="929"/>
        <end position="961"/>
    </location>
</feature>
<protein>
    <submittedName>
        <fullName evidence="5">Uncharacterized protein</fullName>
    </submittedName>
</protein>
<feature type="region of interest" description="Disordered" evidence="4">
    <location>
        <begin position="864"/>
        <end position="889"/>
    </location>
</feature>
<sequence>MDYHGSRGVGPSRTHADLFQQTRMDALRRQNPVEPSPTTGWSFWGNAKQPASTEYNRGSTVNHPDLRAEPKRWFLKEERPAQPIVGAVSQGWTVWSFMRLVGVCMAVILLITIAEKGRNVQRFSTGEAHQKSEARDTDHYYVSSDLEFVDIYEEEFSRTHVQACGEAIATFAGVSPSYVAVNFLSSDETNAGEPSVKVHVEVEFTGKARMSPEKFAAHLEELQGRLVKATMFTDPRLWGRVQKVVAHNVHSGPRDRLLGNAILEHAQKGLTMPETTEVTLVHWASKLSGQVTVMSVASDTEDYAYSTGVFSGIVTMGSYTHTASSFLDVFLMKATSTGTVQWVNTFGGSSAAVHVSDQNEVFLSGDFTGTSTFGSTILSSANTQTAFVTKVNQQGTVMWAVSLGEASAGYASSSGVAVEAFTIPGAGTSSVLVAGKFSNGASGSSSFGDNSFGATGTNSAFTYVATLSALSGEVEWVKAFGTASSGCTPHAIAVHPSTGTLFIGGHFYGTTAFGDIELTANTTTDSVTYAKIGSTFLLKMNLTSGEPSTVLKRYDNVHSADKIERIVTDHEGAAVICGTWLGNSKTFGALEVTSDAAPGATKSYVLKVSADGREMWALQASGVSGSSYTWSVRGLVSTGAGDVVMTGGLGTPLESDFREPIGSLDTWQLYRGGLFIAKVGALGTVHWAHSFGMASQQSSMLNPTSTSVASMGADVAVLSSGHAFVGCQLNPSESGLYGLNLDSPLPVVAPTTAAPTATPYIAKVAFAATVSVDYQTAITSDFQTAYINSVAADASVESDRVSITSITQVLARRRALLQTGNLGSSVNIDTEVMFDTTTSTTAADSFASSATAISVSYNGQTFTGDTGAKTSVSAPPPPPSPPLPPPPPIVAQNLWQAAKSGNLREVKIYVESGADISDRSEKNDAFDNVGSTPLIEAVWAGHYDIVDYLLAQGAHVHKKDKRKFAPIHHAARQGHEDIAKLLLKHGARVDARNKKNETPLHLATNYQVDKLVKLLLDQGEVSVNAKNYDGRTALDLCKKTVTGKQIKKMLIEQGAKRGSDIP</sequence>
<evidence type="ECO:0000256" key="1">
    <source>
        <dbReference type="ARBA" id="ARBA00022737"/>
    </source>
</evidence>
<evidence type="ECO:0000256" key="3">
    <source>
        <dbReference type="PROSITE-ProRule" id="PRU00023"/>
    </source>
</evidence>
<dbReference type="SUPFAM" id="SSF48403">
    <property type="entry name" value="Ankyrin repeat"/>
    <property type="match status" value="1"/>
</dbReference>
<reference evidence="5 6" key="1">
    <citation type="journal article" date="2015" name="Genome Biol. Evol.">
        <title>Comparative Genomics of a Bacterivorous Green Alga Reveals Evolutionary Causalities and Consequences of Phago-Mixotrophic Mode of Nutrition.</title>
        <authorList>
            <person name="Burns J.A."/>
            <person name="Paasch A."/>
            <person name="Narechania A."/>
            <person name="Kim E."/>
        </authorList>
    </citation>
    <scope>NUCLEOTIDE SEQUENCE [LARGE SCALE GENOMIC DNA]</scope>
    <source>
        <strain evidence="5 6">PLY_AMNH</strain>
    </source>
</reference>
<dbReference type="PROSITE" id="PS50297">
    <property type="entry name" value="ANK_REP_REGION"/>
    <property type="match status" value="3"/>
</dbReference>